<dbReference type="GO" id="GO:0016197">
    <property type="term" value="P:endosomal transport"/>
    <property type="evidence" value="ECO:0007669"/>
    <property type="project" value="TreeGrafter"/>
</dbReference>
<dbReference type="AlphaFoldDB" id="A0AA88HNU7"/>
<evidence type="ECO:0000256" key="3">
    <source>
        <dbReference type="SAM" id="MobiDB-lite"/>
    </source>
</evidence>
<dbReference type="PANTHER" id="PTHR34009:SF2">
    <property type="entry name" value="PROTEIN STAR"/>
    <property type="match status" value="1"/>
</dbReference>
<reference evidence="5" key="1">
    <citation type="submission" date="2023-07" db="EMBL/GenBank/DDBJ databases">
        <title>Chromosome-level genome assembly of Artemia franciscana.</title>
        <authorList>
            <person name="Jo E."/>
        </authorList>
    </citation>
    <scope>NUCLEOTIDE SEQUENCE</scope>
    <source>
        <tissue evidence="5">Whole body</tissue>
    </source>
</reference>
<dbReference type="PROSITE" id="PS50102">
    <property type="entry name" value="RRM"/>
    <property type="match status" value="1"/>
</dbReference>
<dbReference type="GO" id="GO:0031902">
    <property type="term" value="C:late endosome membrane"/>
    <property type="evidence" value="ECO:0007669"/>
    <property type="project" value="TreeGrafter"/>
</dbReference>
<organism evidence="5 6">
    <name type="scientific">Artemia franciscana</name>
    <name type="common">Brine shrimp</name>
    <name type="synonym">Artemia sanfranciscana</name>
    <dbReference type="NCBI Taxonomy" id="6661"/>
    <lineage>
        <taxon>Eukaryota</taxon>
        <taxon>Metazoa</taxon>
        <taxon>Ecdysozoa</taxon>
        <taxon>Arthropoda</taxon>
        <taxon>Crustacea</taxon>
        <taxon>Branchiopoda</taxon>
        <taxon>Anostraca</taxon>
        <taxon>Artemiidae</taxon>
        <taxon>Artemia</taxon>
    </lineage>
</organism>
<sequence>MSSDIELSLDEIIKKKKISITKFRGGRVSKGNFQGNRPLARRPSAPYKRGNLNDKWSHDLYDGGEPARRSRSISEGAASSKIIISNLDFGVSDSDIKELFGECGPIRSSAVHYDKSGRSLGSAHVQFERTSDAIKALNQYNGVPLDGKEMKIEFATGGSAGGGKSITSRLGGSPPFRSSFQRRDRSEFTRGNIQGRLLALILLSAYKEDLSLNEDAVEYLKKNIIPPYTLEDAWNFETPLNRNFTALEYFLATLDQPWIDIILILDLFFPTDKKRFFVECGGADGELFGNSIFLEKFKFWNGLLIEADPYYFKELLVKKRKAYAIQACLSSSNSSYITSFQHEDPLAENKDTNFIMYNKGNGRVLYNEEGHNGYGKDEKGFFRLRETVKVSCFPFWMILHALDVTTVDVLFLDVEGGELNILKTIPFAKLSISAILVEYDGRKDYLQKIESFLTNIGYELFNLYSNSWTNGDALFLRRTFRDEYRYETVHQYDKRVVLNISDDKIRDIIFRNTD</sequence>
<dbReference type="PANTHER" id="PTHR34009">
    <property type="entry name" value="PROTEIN STAR"/>
    <property type="match status" value="1"/>
</dbReference>
<comment type="caution">
    <text evidence="5">The sequence shown here is derived from an EMBL/GenBank/DDBJ whole genome shotgun (WGS) entry which is preliminary data.</text>
</comment>
<dbReference type="InterPro" id="IPR029063">
    <property type="entry name" value="SAM-dependent_MTases_sf"/>
</dbReference>
<feature type="domain" description="RRM" evidence="4">
    <location>
        <begin position="80"/>
        <end position="157"/>
    </location>
</feature>
<keyword evidence="6" id="KW-1185">Reference proteome</keyword>
<name>A0AA88HNU7_ARTSF</name>
<dbReference type="InterPro" id="IPR035979">
    <property type="entry name" value="RBD_domain_sf"/>
</dbReference>
<dbReference type="SUPFAM" id="SSF53335">
    <property type="entry name" value="S-adenosyl-L-methionine-dependent methyltransferases"/>
    <property type="match status" value="1"/>
</dbReference>
<proteinExistence type="predicted"/>
<evidence type="ECO:0000313" key="6">
    <source>
        <dbReference type="Proteomes" id="UP001187531"/>
    </source>
</evidence>
<dbReference type="InterPro" id="IPR053202">
    <property type="entry name" value="EGF_Rcpt_Signaling_Reg"/>
</dbReference>
<dbReference type="Gene3D" id="3.40.50.150">
    <property type="entry name" value="Vaccinia Virus protein VP39"/>
    <property type="match status" value="1"/>
</dbReference>
<dbReference type="Proteomes" id="UP001187531">
    <property type="component" value="Unassembled WGS sequence"/>
</dbReference>
<evidence type="ECO:0000256" key="2">
    <source>
        <dbReference type="PROSITE-ProRule" id="PRU00176"/>
    </source>
</evidence>
<dbReference type="EMBL" id="JAVRJZ010000016">
    <property type="protein sequence ID" value="KAK2711081.1"/>
    <property type="molecule type" value="Genomic_DNA"/>
</dbReference>
<dbReference type="InterPro" id="IPR012677">
    <property type="entry name" value="Nucleotide-bd_a/b_plait_sf"/>
</dbReference>
<dbReference type="GO" id="GO:0005794">
    <property type="term" value="C:Golgi apparatus"/>
    <property type="evidence" value="ECO:0007669"/>
    <property type="project" value="TreeGrafter"/>
</dbReference>
<dbReference type="SMART" id="SM00360">
    <property type="entry name" value="RRM"/>
    <property type="match status" value="1"/>
</dbReference>
<evidence type="ECO:0000313" key="5">
    <source>
        <dbReference type="EMBL" id="KAK2711081.1"/>
    </source>
</evidence>
<dbReference type="GO" id="GO:0005789">
    <property type="term" value="C:endoplasmic reticulum membrane"/>
    <property type="evidence" value="ECO:0007669"/>
    <property type="project" value="TreeGrafter"/>
</dbReference>
<dbReference type="Pfam" id="PF05050">
    <property type="entry name" value="Methyltransf_21"/>
    <property type="match status" value="1"/>
</dbReference>
<dbReference type="SUPFAM" id="SSF54928">
    <property type="entry name" value="RNA-binding domain, RBD"/>
    <property type="match status" value="1"/>
</dbReference>
<evidence type="ECO:0000256" key="1">
    <source>
        <dbReference type="ARBA" id="ARBA00022884"/>
    </source>
</evidence>
<dbReference type="Pfam" id="PF00076">
    <property type="entry name" value="RRM_1"/>
    <property type="match status" value="1"/>
</dbReference>
<dbReference type="Gene3D" id="3.30.70.330">
    <property type="match status" value="1"/>
</dbReference>
<dbReference type="InterPro" id="IPR000504">
    <property type="entry name" value="RRM_dom"/>
</dbReference>
<gene>
    <name evidence="5" type="ORF">QYM36_012300</name>
</gene>
<keyword evidence="1 2" id="KW-0694">RNA-binding</keyword>
<feature type="non-terminal residue" evidence="5">
    <location>
        <position position="514"/>
    </location>
</feature>
<feature type="region of interest" description="Disordered" evidence="3">
    <location>
        <begin position="29"/>
        <end position="51"/>
    </location>
</feature>
<dbReference type="GO" id="GO:0006888">
    <property type="term" value="P:endoplasmic reticulum to Golgi vesicle-mediated transport"/>
    <property type="evidence" value="ECO:0007669"/>
    <property type="project" value="TreeGrafter"/>
</dbReference>
<dbReference type="GO" id="GO:0003723">
    <property type="term" value="F:RNA binding"/>
    <property type="evidence" value="ECO:0007669"/>
    <property type="project" value="UniProtKB-UniRule"/>
</dbReference>
<evidence type="ECO:0000259" key="4">
    <source>
        <dbReference type="PROSITE" id="PS50102"/>
    </source>
</evidence>
<dbReference type="GO" id="GO:0005886">
    <property type="term" value="C:plasma membrane"/>
    <property type="evidence" value="ECO:0007669"/>
    <property type="project" value="TreeGrafter"/>
</dbReference>
<dbReference type="CDD" id="cd12680">
    <property type="entry name" value="RRM_THOC4"/>
    <property type="match status" value="1"/>
</dbReference>
<accession>A0AA88HNU7</accession>
<protein>
    <recommendedName>
        <fullName evidence="4">RRM domain-containing protein</fullName>
    </recommendedName>
</protein>
<dbReference type="InterPro" id="IPR006342">
    <property type="entry name" value="FkbM_mtfrase"/>
</dbReference>